<evidence type="ECO:0000256" key="3">
    <source>
        <dbReference type="ARBA" id="ARBA00022840"/>
    </source>
</evidence>
<dbReference type="InterPro" id="IPR040612">
    <property type="entry name" value="ArsA_HSP20-like"/>
</dbReference>
<dbReference type="Proteomes" id="UP000190080">
    <property type="component" value="Unassembled WGS sequence"/>
</dbReference>
<dbReference type="InterPro" id="IPR025723">
    <property type="entry name" value="ArsA/GET3_ATPase-like"/>
</dbReference>
<evidence type="ECO:0000256" key="1">
    <source>
        <dbReference type="ARBA" id="ARBA00011040"/>
    </source>
</evidence>
<gene>
    <name evidence="11" type="primary">arsA_3</name>
    <name evidence="11" type="ORF">CLORY_31550</name>
</gene>
<dbReference type="GO" id="GO:0005524">
    <property type="term" value="F:ATP binding"/>
    <property type="evidence" value="ECO:0007669"/>
    <property type="project" value="UniProtKB-KW"/>
</dbReference>
<proteinExistence type="inferred from homology"/>
<keyword evidence="11" id="KW-0378">Hydrolase</keyword>
<keyword evidence="12" id="KW-1185">Reference proteome</keyword>
<dbReference type="EC" id="7.3.2.7" evidence="8"/>
<protein>
    <recommendedName>
        <fullName evidence="8">arsenite-transporting ATPase</fullName>
        <ecNumber evidence="8">7.3.2.7</ecNumber>
    </recommendedName>
</protein>
<dbReference type="Pfam" id="PF17886">
    <property type="entry name" value="ArsA_HSP20"/>
    <property type="match status" value="1"/>
</dbReference>
<evidence type="ECO:0000313" key="12">
    <source>
        <dbReference type="Proteomes" id="UP000190080"/>
    </source>
</evidence>
<dbReference type="InterPro" id="IPR016300">
    <property type="entry name" value="ATPase_ArsA/GET3"/>
</dbReference>
<evidence type="ECO:0000259" key="10">
    <source>
        <dbReference type="Pfam" id="PF17886"/>
    </source>
</evidence>
<sequence length="386" mass="44169">MRIILYTGKGGVGKTSVAAATACKIAKQGKKVLVMSTDQAHSLGDSFDIKLSNDPAKITDNLYAMEVDSVLENESAWGNIRNYIEKLMVFKTEKTIETEELLVFPGFEELLSLLKIKDIYDSKEYDVLIVDCAPTGETMSLLKFSDLFKWWMEKLFPIKRKGAKIAGPIIQTTMKIPMPKDDVFDDMEKLYSKIDELHKLLLNKEVVSIRIVTTTEKIVIKEAKRSFSYLHLFDYNVDSIIINRILPEKSLNGYFEKWSVFQKKAIEDICNSFYGIPVFKLELLNDELRKYEMLSDTGDKLYGDINIEKVLFQEKIFSIEKNSEGYDLKINMPFVDKKDLNLSQKGDEIAISIKNERRSLALPSKLQSKEITGAKYEDGKLSIYFA</sequence>
<dbReference type="GO" id="GO:0016887">
    <property type="term" value="F:ATP hydrolysis activity"/>
    <property type="evidence" value="ECO:0007669"/>
    <property type="project" value="InterPro"/>
</dbReference>
<dbReference type="SUPFAM" id="SSF52540">
    <property type="entry name" value="P-loop containing nucleoside triphosphate hydrolases"/>
    <property type="match status" value="1"/>
</dbReference>
<dbReference type="OrthoDB" id="9780677at2"/>
<dbReference type="AlphaFoldDB" id="A0A1V4IJM2"/>
<dbReference type="CDD" id="cd02035">
    <property type="entry name" value="ArsA"/>
    <property type="match status" value="1"/>
</dbReference>
<feature type="domain" description="ArsA HSP20-like" evidence="10">
    <location>
        <begin position="325"/>
        <end position="385"/>
    </location>
</feature>
<dbReference type="Gene3D" id="2.60.40.790">
    <property type="match status" value="1"/>
</dbReference>
<dbReference type="InterPro" id="IPR027417">
    <property type="entry name" value="P-loop_NTPase"/>
</dbReference>
<evidence type="ECO:0000256" key="6">
    <source>
        <dbReference type="ARBA" id="ARBA00052296"/>
    </source>
</evidence>
<name>A0A1V4IJM2_9CLOT</name>
<dbReference type="RefSeq" id="WP_079426198.1">
    <property type="nucleotide sequence ID" value="NZ_MZGV01000040.1"/>
</dbReference>
<dbReference type="SUPFAM" id="SSF49764">
    <property type="entry name" value="HSP20-like chaperones"/>
    <property type="match status" value="1"/>
</dbReference>
<organism evidence="11 12">
    <name type="scientific">Clostridium oryzae</name>
    <dbReference type="NCBI Taxonomy" id="1450648"/>
    <lineage>
        <taxon>Bacteria</taxon>
        <taxon>Bacillati</taxon>
        <taxon>Bacillota</taxon>
        <taxon>Clostridia</taxon>
        <taxon>Eubacteriales</taxon>
        <taxon>Clostridiaceae</taxon>
        <taxon>Clostridium</taxon>
    </lineage>
</organism>
<evidence type="ECO:0000256" key="4">
    <source>
        <dbReference type="ARBA" id="ARBA00022849"/>
    </source>
</evidence>
<comment type="similarity">
    <text evidence="1">Belongs to the arsA ATPase family.</text>
</comment>
<evidence type="ECO:0000256" key="2">
    <source>
        <dbReference type="ARBA" id="ARBA00022741"/>
    </source>
</evidence>
<dbReference type="Pfam" id="PF02374">
    <property type="entry name" value="ArsA_ATPase"/>
    <property type="match status" value="1"/>
</dbReference>
<evidence type="ECO:0000313" key="11">
    <source>
        <dbReference type="EMBL" id="OPJ59707.1"/>
    </source>
</evidence>
<dbReference type="PANTHER" id="PTHR10803:SF3">
    <property type="entry name" value="ATPASE GET3"/>
    <property type="match status" value="1"/>
</dbReference>
<reference evidence="11 12" key="1">
    <citation type="submission" date="2017-03" db="EMBL/GenBank/DDBJ databases">
        <title>Genome sequence of Clostridium oryzae DSM 28571.</title>
        <authorList>
            <person name="Poehlein A."/>
            <person name="Daniel R."/>
        </authorList>
    </citation>
    <scope>NUCLEOTIDE SEQUENCE [LARGE SCALE GENOMIC DNA]</scope>
    <source>
        <strain evidence="11 12">DSM 28571</strain>
    </source>
</reference>
<keyword evidence="4" id="KW-0059">Arsenical resistance</keyword>
<dbReference type="Gene3D" id="3.40.50.300">
    <property type="entry name" value="P-loop containing nucleotide triphosphate hydrolases"/>
    <property type="match status" value="1"/>
</dbReference>
<comment type="function">
    <text evidence="7">Anion-transporting ATPase. Catalyzes the extrusion of arsenite.</text>
</comment>
<dbReference type="EMBL" id="MZGV01000040">
    <property type="protein sequence ID" value="OPJ59707.1"/>
    <property type="molecule type" value="Genomic_DNA"/>
</dbReference>
<dbReference type="NCBIfam" id="TIGR00345">
    <property type="entry name" value="GET3_arsA_TRC40"/>
    <property type="match status" value="1"/>
</dbReference>
<evidence type="ECO:0000256" key="8">
    <source>
        <dbReference type="ARBA" id="ARBA00066752"/>
    </source>
</evidence>
<evidence type="ECO:0000256" key="5">
    <source>
        <dbReference type="ARBA" id="ARBA00022967"/>
    </source>
</evidence>
<dbReference type="FunFam" id="3.40.50.300:FF:001801">
    <property type="entry name" value="Putative arsenical pump-driving ATPase"/>
    <property type="match status" value="1"/>
</dbReference>
<comment type="catalytic activity">
    <reaction evidence="6">
        <text>arsenite(in) + ATP + H2O = arsenite(out) + ADP + phosphate + H(+)</text>
        <dbReference type="Rhea" id="RHEA:11348"/>
        <dbReference type="ChEBI" id="CHEBI:15377"/>
        <dbReference type="ChEBI" id="CHEBI:15378"/>
        <dbReference type="ChEBI" id="CHEBI:29242"/>
        <dbReference type="ChEBI" id="CHEBI:30616"/>
        <dbReference type="ChEBI" id="CHEBI:43474"/>
        <dbReference type="ChEBI" id="CHEBI:456216"/>
        <dbReference type="EC" id="7.3.2.7"/>
    </reaction>
</comment>
<accession>A0A1V4IJM2</accession>
<comment type="caution">
    <text evidence="11">The sequence shown here is derived from an EMBL/GenBank/DDBJ whole genome shotgun (WGS) entry which is preliminary data.</text>
</comment>
<dbReference type="InterPro" id="IPR008978">
    <property type="entry name" value="HSP20-like_chaperone"/>
</dbReference>
<evidence type="ECO:0000259" key="9">
    <source>
        <dbReference type="Pfam" id="PF02374"/>
    </source>
</evidence>
<evidence type="ECO:0000256" key="7">
    <source>
        <dbReference type="ARBA" id="ARBA00059736"/>
    </source>
</evidence>
<feature type="domain" description="ArsA/GET3 Anion-transporting ATPase-like" evidence="9">
    <location>
        <begin position="1"/>
        <end position="302"/>
    </location>
</feature>
<keyword evidence="2" id="KW-0547">Nucleotide-binding</keyword>
<keyword evidence="3" id="KW-0067">ATP-binding</keyword>
<dbReference type="CDD" id="cd00298">
    <property type="entry name" value="ACD_sHsps_p23-like"/>
    <property type="match status" value="1"/>
</dbReference>
<dbReference type="GO" id="GO:0015446">
    <property type="term" value="F:ATPase-coupled arsenite transmembrane transporter activity"/>
    <property type="evidence" value="ECO:0007669"/>
    <property type="project" value="UniProtKB-EC"/>
</dbReference>
<dbReference type="PANTHER" id="PTHR10803">
    <property type="entry name" value="ARSENICAL PUMP-DRIVING ATPASE ARSENITE-TRANSLOCATING ATPASE"/>
    <property type="match status" value="1"/>
</dbReference>
<keyword evidence="5" id="KW-1278">Translocase</keyword>
<dbReference type="STRING" id="1450648.CLORY_31550"/>